<evidence type="ECO:0000256" key="1">
    <source>
        <dbReference type="SAM" id="MobiDB-lite"/>
    </source>
</evidence>
<sequence length="190" mass="22210">MQRLKQYVIRYCALIRYGEKLEPAFAFCDDISLRNVNGARQLWDVQDIIEKSRFAWGVPKIRTCQAKKVTRKFDVNRTLELKTKLVVCSSCGSYHDYDKICATCYKKVQQLTNLMKSKIMAYNPYIGEKQSTNVKFTDDPRPGSSEIHQDDEDARASTDRRDRRRIVELGIPRPTWFRPKFMDGSIPDKE</sequence>
<feature type="compositionally biased region" description="Basic and acidic residues" evidence="1">
    <location>
        <begin position="154"/>
        <end position="165"/>
    </location>
</feature>
<dbReference type="Proteomes" id="UP000050640">
    <property type="component" value="Unplaced"/>
</dbReference>
<evidence type="ECO:0000313" key="2">
    <source>
        <dbReference type="Proteomes" id="UP000050640"/>
    </source>
</evidence>
<dbReference type="SUPFAM" id="SSF57829">
    <property type="entry name" value="Zn-binding ribosomal proteins"/>
    <property type="match status" value="1"/>
</dbReference>
<dbReference type="AlphaFoldDB" id="A0A0R3RFJ3"/>
<name>A0A0R3RFJ3_9BILA</name>
<proteinExistence type="predicted"/>
<evidence type="ECO:0000313" key="3">
    <source>
        <dbReference type="WBParaSite" id="EEL_0000013401-mRNA-1"/>
    </source>
</evidence>
<organism evidence="2 3">
    <name type="scientific">Elaeophora elaphi</name>
    <dbReference type="NCBI Taxonomy" id="1147741"/>
    <lineage>
        <taxon>Eukaryota</taxon>
        <taxon>Metazoa</taxon>
        <taxon>Ecdysozoa</taxon>
        <taxon>Nematoda</taxon>
        <taxon>Chromadorea</taxon>
        <taxon>Rhabditida</taxon>
        <taxon>Spirurina</taxon>
        <taxon>Spiruromorpha</taxon>
        <taxon>Filarioidea</taxon>
        <taxon>Onchocercidae</taxon>
        <taxon>Elaeophora</taxon>
    </lineage>
</organism>
<dbReference type="GO" id="GO:0006412">
    <property type="term" value="P:translation"/>
    <property type="evidence" value="ECO:0007669"/>
    <property type="project" value="InterPro"/>
</dbReference>
<dbReference type="WBParaSite" id="EEL_0000013401-mRNA-1">
    <property type="protein sequence ID" value="EEL_0000013401-mRNA-1"/>
    <property type="gene ID" value="EEL_0000013401"/>
</dbReference>
<keyword evidence="2" id="KW-1185">Reference proteome</keyword>
<feature type="region of interest" description="Disordered" evidence="1">
    <location>
        <begin position="132"/>
        <end position="165"/>
    </location>
</feature>
<dbReference type="STRING" id="1147741.A0A0R3RFJ3"/>
<reference evidence="3" key="1">
    <citation type="submission" date="2017-02" db="UniProtKB">
        <authorList>
            <consortium name="WormBaseParasite"/>
        </authorList>
    </citation>
    <scope>IDENTIFICATION</scope>
</reference>
<protein>
    <submittedName>
        <fullName evidence="3">39S ribosomal protein L32, mitochondrial</fullName>
    </submittedName>
</protein>
<accession>A0A0R3RFJ3</accession>
<dbReference type="InterPro" id="IPR011332">
    <property type="entry name" value="Ribosomal_zn-bd"/>
</dbReference>